<evidence type="ECO:0000259" key="3">
    <source>
        <dbReference type="PROSITE" id="PS50902"/>
    </source>
</evidence>
<dbReference type="GO" id="GO:0016787">
    <property type="term" value="F:hydrolase activity"/>
    <property type="evidence" value="ECO:0007669"/>
    <property type="project" value="InterPro"/>
</dbReference>
<dbReference type="InterPro" id="IPR029039">
    <property type="entry name" value="Flavoprotein-like_sf"/>
</dbReference>
<accession>A0A367J432</accession>
<dbReference type="InterPro" id="IPR029055">
    <property type="entry name" value="Ntn_hydrolases_N"/>
</dbReference>
<dbReference type="InterPro" id="IPR008254">
    <property type="entry name" value="Flavodoxin/NO_synth"/>
</dbReference>
<feature type="compositionally biased region" description="Polar residues" evidence="2">
    <location>
        <begin position="260"/>
        <end position="272"/>
    </location>
</feature>
<dbReference type="GO" id="GO:0003955">
    <property type="term" value="F:NAD(P)H dehydrogenase (quinone) activity"/>
    <property type="evidence" value="ECO:0007669"/>
    <property type="project" value="InterPro"/>
</dbReference>
<dbReference type="STRING" id="86630.A0A367J432"/>
<dbReference type="SUPFAM" id="SSF52218">
    <property type="entry name" value="Flavoproteins"/>
    <property type="match status" value="1"/>
</dbReference>
<dbReference type="AlphaFoldDB" id="A0A367J432"/>
<dbReference type="Proteomes" id="UP000252139">
    <property type="component" value="Unassembled WGS sequence"/>
</dbReference>
<comment type="similarity">
    <text evidence="1">Belongs to the WrbA family.</text>
</comment>
<sequence>MPTVYIIIYSVYHHIYTLAKEVQKGLESEGVTVKLFQVPETLSDEVLSKLNAPPKPDIPIISVGALAEADAFLFGIPTRFGTLPSQMKSFLDATGALWATGALSGKFVGTFFSSASQHGGQETTAYTLLTYFAHHGLNYIPLGYPNSHMFDNDEVVGGSPYGAGTIANGDGSRLPTDKEKDIAKTQGELFAKLLNTYHRGLEIVKKESSKSTADSAVANTTEPSTTPAPVESSSAGKEETAAPTTEEPQKNIDEPIAPVSETTRQVDENPTTSNNNENKNVSKSASKTKSKKEKKSSKCFCTHGFIRACKAGMEILKSENGLAIDAVAMAIKILEDDPITNAGYGSNLTIKGTVECDASIMEGARGTFGAVGAVSGIKNPIMTAKQLVFEGKDGLLPLGRVPPISQVTGWTRSQGMGKNEKPYY</sequence>
<protein>
    <recommendedName>
        <fullName evidence="3">Flavodoxin-like domain-containing protein</fullName>
    </recommendedName>
</protein>
<feature type="compositionally biased region" description="Polar residues" evidence="2">
    <location>
        <begin position="210"/>
        <end position="235"/>
    </location>
</feature>
<feature type="compositionally biased region" description="Low complexity" evidence="2">
    <location>
        <begin position="273"/>
        <end position="285"/>
    </location>
</feature>
<dbReference type="GO" id="GO:0010181">
    <property type="term" value="F:FMN binding"/>
    <property type="evidence" value="ECO:0007669"/>
    <property type="project" value="InterPro"/>
</dbReference>
<feature type="region of interest" description="Disordered" evidence="2">
    <location>
        <begin position="206"/>
        <end position="290"/>
    </location>
</feature>
<dbReference type="NCBIfam" id="TIGR01755">
    <property type="entry name" value="flav_wrbA"/>
    <property type="match status" value="1"/>
</dbReference>
<organism evidence="4 5">
    <name type="scientific">Rhizopus azygosporus</name>
    <name type="common">Rhizopus microsporus var. azygosporus</name>
    <dbReference type="NCBI Taxonomy" id="86630"/>
    <lineage>
        <taxon>Eukaryota</taxon>
        <taxon>Fungi</taxon>
        <taxon>Fungi incertae sedis</taxon>
        <taxon>Mucoromycota</taxon>
        <taxon>Mucoromycotina</taxon>
        <taxon>Mucoromycetes</taxon>
        <taxon>Mucorales</taxon>
        <taxon>Mucorineae</taxon>
        <taxon>Rhizopodaceae</taxon>
        <taxon>Rhizopus</taxon>
    </lineage>
</organism>
<dbReference type="FunFam" id="3.40.50.360:FF:000001">
    <property type="entry name" value="NAD(P)H dehydrogenase (Quinone) FQR1-like"/>
    <property type="match status" value="1"/>
</dbReference>
<dbReference type="EMBL" id="PJQL01002292">
    <property type="protein sequence ID" value="RCH84700.1"/>
    <property type="molecule type" value="Genomic_DNA"/>
</dbReference>
<comment type="caution">
    <text evidence="4">The sequence shown here is derived from an EMBL/GenBank/DDBJ whole genome shotgun (WGS) entry which is preliminary data.</text>
</comment>
<evidence type="ECO:0000313" key="5">
    <source>
        <dbReference type="Proteomes" id="UP000252139"/>
    </source>
</evidence>
<dbReference type="OrthoDB" id="504689at2759"/>
<dbReference type="InterPro" id="IPR000246">
    <property type="entry name" value="Peptidase_T2"/>
</dbReference>
<dbReference type="PANTHER" id="PTHR30546">
    <property type="entry name" value="FLAVODOXIN-RELATED PROTEIN WRBA-RELATED"/>
    <property type="match status" value="1"/>
</dbReference>
<dbReference type="Pfam" id="PF01112">
    <property type="entry name" value="Asparaginase_2"/>
    <property type="match status" value="1"/>
</dbReference>
<name>A0A367J432_RHIAZ</name>
<evidence type="ECO:0000256" key="2">
    <source>
        <dbReference type="SAM" id="MobiDB-lite"/>
    </source>
</evidence>
<keyword evidence="5" id="KW-1185">Reference proteome</keyword>
<feature type="domain" description="Flavodoxin-like" evidence="3">
    <location>
        <begin position="4"/>
        <end position="190"/>
    </location>
</feature>
<evidence type="ECO:0000313" key="4">
    <source>
        <dbReference type="EMBL" id="RCH84700.1"/>
    </source>
</evidence>
<dbReference type="NCBIfam" id="NF002999">
    <property type="entry name" value="PRK03767.1"/>
    <property type="match status" value="1"/>
</dbReference>
<dbReference type="SUPFAM" id="SSF56235">
    <property type="entry name" value="N-terminal nucleophile aminohydrolases (Ntn hydrolases)"/>
    <property type="match status" value="1"/>
</dbReference>
<dbReference type="InterPro" id="IPR010089">
    <property type="entry name" value="Flavoprotein_WrbA-like"/>
</dbReference>
<dbReference type="GO" id="GO:0016020">
    <property type="term" value="C:membrane"/>
    <property type="evidence" value="ECO:0007669"/>
    <property type="project" value="TreeGrafter"/>
</dbReference>
<reference evidence="4 5" key="1">
    <citation type="journal article" date="2018" name="G3 (Bethesda)">
        <title>Phylogenetic and Phylogenomic Definition of Rhizopus Species.</title>
        <authorList>
            <person name="Gryganskyi A.P."/>
            <person name="Golan J."/>
            <person name="Dolatabadi S."/>
            <person name="Mondo S."/>
            <person name="Robb S."/>
            <person name="Idnurm A."/>
            <person name="Muszewska A."/>
            <person name="Steczkiewicz K."/>
            <person name="Masonjones S."/>
            <person name="Liao H.L."/>
            <person name="Gajdeczka M.T."/>
            <person name="Anike F."/>
            <person name="Vuek A."/>
            <person name="Anishchenko I.M."/>
            <person name="Voigt K."/>
            <person name="de Hoog G.S."/>
            <person name="Smith M.E."/>
            <person name="Heitman J."/>
            <person name="Vilgalys R."/>
            <person name="Stajich J.E."/>
        </authorList>
    </citation>
    <scope>NUCLEOTIDE SEQUENCE [LARGE SCALE GENOMIC DNA]</scope>
    <source>
        <strain evidence="4 5">CBS 357.93</strain>
    </source>
</reference>
<proteinExistence type="inferred from homology"/>
<dbReference type="Gene3D" id="3.40.50.360">
    <property type="match status" value="1"/>
</dbReference>
<dbReference type="PANTHER" id="PTHR30546:SF23">
    <property type="entry name" value="FLAVOPROTEIN-LIKE PROTEIN YCP4-RELATED"/>
    <property type="match status" value="1"/>
</dbReference>
<gene>
    <name evidence="4" type="ORF">CU097_007427</name>
</gene>
<dbReference type="PROSITE" id="PS50902">
    <property type="entry name" value="FLAVODOXIN_LIKE"/>
    <property type="match status" value="1"/>
</dbReference>
<evidence type="ECO:0000256" key="1">
    <source>
        <dbReference type="ARBA" id="ARBA00006961"/>
    </source>
</evidence>
<dbReference type="Pfam" id="PF03358">
    <property type="entry name" value="FMN_red"/>
    <property type="match status" value="1"/>
</dbReference>
<dbReference type="InterPro" id="IPR005025">
    <property type="entry name" value="FMN_Rdtase-like_dom"/>
</dbReference>
<feature type="non-terminal residue" evidence="4">
    <location>
        <position position="424"/>
    </location>
</feature>